<evidence type="ECO:0008006" key="2">
    <source>
        <dbReference type="Google" id="ProtNLM"/>
    </source>
</evidence>
<organism evidence="1">
    <name type="scientific">Cacopsylla melanoneura</name>
    <dbReference type="NCBI Taxonomy" id="428564"/>
    <lineage>
        <taxon>Eukaryota</taxon>
        <taxon>Metazoa</taxon>
        <taxon>Ecdysozoa</taxon>
        <taxon>Arthropoda</taxon>
        <taxon>Hexapoda</taxon>
        <taxon>Insecta</taxon>
        <taxon>Pterygota</taxon>
        <taxon>Neoptera</taxon>
        <taxon>Paraneoptera</taxon>
        <taxon>Hemiptera</taxon>
        <taxon>Sternorrhyncha</taxon>
        <taxon>Psylloidea</taxon>
        <taxon>Psyllidae</taxon>
        <taxon>Psyllinae</taxon>
        <taxon>Cacopsylla</taxon>
    </lineage>
</organism>
<evidence type="ECO:0000313" key="1">
    <source>
        <dbReference type="EMBL" id="CAG6692831.1"/>
    </source>
</evidence>
<name>A0A8D8TWM4_9HEMI</name>
<protein>
    <recommendedName>
        <fullName evidence="2">Nucleoprotein</fullName>
    </recommendedName>
</protein>
<sequence length="352" mass="38319">MAVDLGICGVRAFVEAHIVAEPFYSGLILRNAGVPIDHASEHLMSAVSLMVHGRIIHAGREAVPTATLPLVMVLGEVFAPVPGNALHAAAEAAGLALRNAALAIVGHDHLNTFTTGTRAGYARVEGNNDAEWTCGTAANAWKVLMYMAVHVHPDYALRGVIMLTDVIVSLTKRGHVTDEFRAKVRTGMQQDLGIQWQCTPDVLSTFYTVFCKGVTDANIGQIVAQWLEMVPDVAMRLRICLQQVSGSGITAYLLIGRAMTVYQNFPWHRIAVLFPRDWANYQLALTAIGNNVYYGFRRDLGPAKYTGFRNLTYVATQLLIKCGGETNLRSHGGLPTTCNNKPQTSAILEAYL</sequence>
<proteinExistence type="predicted"/>
<dbReference type="AlphaFoldDB" id="A0A8D8TWM4"/>
<accession>A0A8D8TWM4</accession>
<dbReference type="EMBL" id="HBUF01309345">
    <property type="protein sequence ID" value="CAG6692831.1"/>
    <property type="molecule type" value="Transcribed_RNA"/>
</dbReference>
<reference evidence="1" key="1">
    <citation type="submission" date="2021-05" db="EMBL/GenBank/DDBJ databases">
        <authorList>
            <person name="Alioto T."/>
            <person name="Alioto T."/>
            <person name="Gomez Garrido J."/>
        </authorList>
    </citation>
    <scope>NUCLEOTIDE SEQUENCE</scope>
</reference>